<organism evidence="2 3">
    <name type="scientific">Dipteronia dyeriana</name>
    <dbReference type="NCBI Taxonomy" id="168575"/>
    <lineage>
        <taxon>Eukaryota</taxon>
        <taxon>Viridiplantae</taxon>
        <taxon>Streptophyta</taxon>
        <taxon>Embryophyta</taxon>
        <taxon>Tracheophyta</taxon>
        <taxon>Spermatophyta</taxon>
        <taxon>Magnoliopsida</taxon>
        <taxon>eudicotyledons</taxon>
        <taxon>Gunneridae</taxon>
        <taxon>Pentapetalae</taxon>
        <taxon>rosids</taxon>
        <taxon>malvids</taxon>
        <taxon>Sapindales</taxon>
        <taxon>Sapindaceae</taxon>
        <taxon>Hippocastanoideae</taxon>
        <taxon>Acereae</taxon>
        <taxon>Dipteronia</taxon>
    </lineage>
</organism>
<gene>
    <name evidence="2" type="ORF">Ddye_012854</name>
</gene>
<protein>
    <submittedName>
        <fullName evidence="2">Uncharacterized protein</fullName>
    </submittedName>
</protein>
<dbReference type="EMBL" id="JANJYI010000004">
    <property type="protein sequence ID" value="KAK2652998.1"/>
    <property type="molecule type" value="Genomic_DNA"/>
</dbReference>
<dbReference type="AlphaFoldDB" id="A0AAD9X525"/>
<name>A0AAD9X525_9ROSI</name>
<reference evidence="2" key="1">
    <citation type="journal article" date="2023" name="Plant J.">
        <title>Genome sequences and population genomics provide insights into the demographic history, inbreeding, and mutation load of two 'living fossil' tree species of Dipteronia.</title>
        <authorList>
            <person name="Feng Y."/>
            <person name="Comes H.P."/>
            <person name="Chen J."/>
            <person name="Zhu S."/>
            <person name="Lu R."/>
            <person name="Zhang X."/>
            <person name="Li P."/>
            <person name="Qiu J."/>
            <person name="Olsen K.M."/>
            <person name="Qiu Y."/>
        </authorList>
    </citation>
    <scope>NUCLEOTIDE SEQUENCE</scope>
    <source>
        <strain evidence="2">KIB01</strain>
    </source>
</reference>
<keyword evidence="1" id="KW-1133">Transmembrane helix</keyword>
<keyword evidence="1" id="KW-0472">Membrane</keyword>
<accession>A0AAD9X525</accession>
<keyword evidence="3" id="KW-1185">Reference proteome</keyword>
<sequence length="96" mass="11039">MAATDHEKYLSIFALFVIIVFFGVDGINVDYGGWKTAHATFYGGGDASGRMERKENKKDIKIWRDRKDDGKKGKYLELFGKRKGGKRSFLSFVWYC</sequence>
<feature type="transmembrane region" description="Helical" evidence="1">
    <location>
        <begin position="12"/>
        <end position="31"/>
    </location>
</feature>
<comment type="caution">
    <text evidence="2">The sequence shown here is derived from an EMBL/GenBank/DDBJ whole genome shotgun (WGS) entry which is preliminary data.</text>
</comment>
<dbReference type="Proteomes" id="UP001280121">
    <property type="component" value="Unassembled WGS sequence"/>
</dbReference>
<evidence type="ECO:0000313" key="3">
    <source>
        <dbReference type="Proteomes" id="UP001280121"/>
    </source>
</evidence>
<proteinExistence type="predicted"/>
<evidence type="ECO:0000256" key="1">
    <source>
        <dbReference type="SAM" id="Phobius"/>
    </source>
</evidence>
<evidence type="ECO:0000313" key="2">
    <source>
        <dbReference type="EMBL" id="KAK2652998.1"/>
    </source>
</evidence>
<keyword evidence="1" id="KW-0812">Transmembrane</keyword>